<accession>A0A6B9Y136</accession>
<dbReference type="InterPro" id="IPR020230">
    <property type="entry name" value="Tscrpt_reg_MotB"/>
</dbReference>
<dbReference type="KEGG" id="vg:55626748"/>
<name>A0A6B9Y136_9CAUD</name>
<organism evidence="1 2">
    <name type="scientific">Enterobacter phage vB_EclM_CIP9</name>
    <dbReference type="NCBI Taxonomy" id="2696340"/>
    <lineage>
        <taxon>Viruses</taxon>
        <taxon>Duplodnaviria</taxon>
        <taxon>Heunggongvirae</taxon>
        <taxon>Uroviricota</taxon>
        <taxon>Caudoviricetes</taxon>
        <taxon>Pantevenvirales</taxon>
        <taxon>Straboviridae</taxon>
        <taxon>Tevenvirinae</taxon>
        <taxon>Kanagawavirus</taxon>
        <taxon>Kanagawavirus cipnine</taxon>
    </lineage>
</organism>
<proteinExistence type="predicted"/>
<dbReference type="RefSeq" id="YP_009856006.1">
    <property type="nucleotide sequence ID" value="NC_048849.1"/>
</dbReference>
<sequence length="164" mass="17820">MKIGSRVYVSFLSGSKIAGETGTVVGTSARDGYKVRTDFGVVGYVKPEHVTEVIGSDAPTSTYPSKIGGYVVDEDVAHMYLTQIKPLVIKDPTDLLTRAVVFEDFYTGARIGGFVSDQWIEEGVELLNIVHEGTFSVVPRSMVICTMKRVPDAGAKAYTIDSYI</sequence>
<dbReference type="EMBL" id="MN882610">
    <property type="protein sequence ID" value="QHS01652.1"/>
    <property type="molecule type" value="Genomic_DNA"/>
</dbReference>
<dbReference type="GeneID" id="55626748"/>
<keyword evidence="2" id="KW-1185">Reference proteome</keyword>
<evidence type="ECO:0000313" key="1">
    <source>
        <dbReference type="EMBL" id="QHS01652.1"/>
    </source>
</evidence>
<protein>
    <submittedName>
        <fullName evidence="1">Modifier of transcription</fullName>
    </submittedName>
</protein>
<dbReference type="Proteomes" id="UP000465071">
    <property type="component" value="Segment"/>
</dbReference>
<reference evidence="2" key="1">
    <citation type="submission" date="2019-12" db="EMBL/GenBank/DDBJ databases">
        <authorList>
            <person name="Wang K."/>
            <person name="Tamayo M.G."/>
            <person name="Penner T.V."/>
            <person name="Cook B.W.M."/>
            <person name="Court D.A."/>
            <person name="Theriault S.S."/>
        </authorList>
    </citation>
    <scope>NUCLEOTIDE SEQUENCE [LARGE SCALE GENOMIC DNA]</scope>
</reference>
<evidence type="ECO:0000313" key="2">
    <source>
        <dbReference type="Proteomes" id="UP000465071"/>
    </source>
</evidence>
<dbReference type="Pfam" id="PF17613">
    <property type="entry name" value="motB"/>
    <property type="match status" value="1"/>
</dbReference>
<gene>
    <name evidence="1" type="primary">motB</name>
    <name evidence="1" type="ORF">CPT_CIP9_116</name>
</gene>